<dbReference type="PANTHER" id="PTHR31997">
    <property type="entry name" value="AGAP003710-PA"/>
    <property type="match status" value="1"/>
</dbReference>
<proteinExistence type="inferred from homology"/>
<feature type="compositionally biased region" description="Polar residues" evidence="2">
    <location>
        <begin position="1"/>
        <end position="16"/>
    </location>
</feature>
<comment type="similarity">
    <text evidence="1">Belongs to the FAM149 family.</text>
</comment>
<dbReference type="InterPro" id="IPR039630">
    <property type="entry name" value="FAM149"/>
</dbReference>
<sequence>METYSRTQSSSGSQPQRIRDYAPSSIVSSVSSSWDTVEHDYDAKATAQVQEMLEHLETFLYHESTGLEGDRNLLEECEEWSSLFPHLRIRGHNLLPTGDVGYEAIPRSELRSHSPYFFIPVSPSDDKLMHSATSPVAPEHIPSVAGIGLGNDIIGRKPESVNSSVDARSSRERNDLVHDGWPVAQSMFDWSDAKTQEAVAAITDTSATAQSPRWYLFRYRKQPDDGDAGDVAADEDRCPTPTPGNPFPRAPPLVSKPNHLVEVIANGNGELAAMKKQLGAVAKDAEEFRHFALLKQFRKRPAAVPAEGKEGAAQTQAQAAISFIAWEHQKDAKECPAHDGDEEPPVPPHIINVYDIMPLLEGLDCVLQEYTCRSMETLLVTSVEAIMSAMIVVDDGRRSWLNDSMEEVFAFDGEVEEWFACDNETVDETEDHKTVKSRSRQRRALPPVTPNASIKQDIVGHLFDDIWSEMVPVFHPLLESLSDDSATDEDDEVGGLLGEHGKLAFDEILLRQFGEGGDGLLSAMTIRPVSLQKRESSARIRSTFENGAPATSMPSMFEMYPSSRPTSARPTSARPTSARPTSGRNHDPIPHGTHQGASQSRMQTAASNKGASYNNWKRSNPGMRLLPLPAVPGPGSMLTLPNGLTDMIYGTSIGIGSMKAAASHAWESSRPSTSIPVSNSTSKRLPPIRGIVAQQEQQDGLGKVARHVFFDAPEAAEPQTQRQRAGSPRPFSARRQPSAGIRRARPHTAMVIDETKHPGPTTTPQRAAKPAGGGGGGGTRTSGMHAHAVPASSYAEDRESASHSINPVMGLRMRQGVKSAIGRRKPMANVY</sequence>
<evidence type="ECO:0000259" key="3">
    <source>
        <dbReference type="Pfam" id="PF12516"/>
    </source>
</evidence>
<feature type="region of interest" description="Disordered" evidence="2">
    <location>
        <begin position="1"/>
        <end position="20"/>
    </location>
</feature>
<dbReference type="AlphaFoldDB" id="A0AAD5TSL5"/>
<feature type="domain" description="DUF3719" evidence="3">
    <location>
        <begin position="69"/>
        <end position="113"/>
    </location>
</feature>
<reference evidence="4" key="1">
    <citation type="submission" date="2020-05" db="EMBL/GenBank/DDBJ databases">
        <title>Phylogenomic resolution of chytrid fungi.</title>
        <authorList>
            <person name="Stajich J.E."/>
            <person name="Amses K."/>
            <person name="Simmons R."/>
            <person name="Seto K."/>
            <person name="Myers J."/>
            <person name="Bonds A."/>
            <person name="Quandt C.A."/>
            <person name="Barry K."/>
            <person name="Liu P."/>
            <person name="Grigoriev I."/>
            <person name="Longcore J.E."/>
            <person name="James T.Y."/>
        </authorList>
    </citation>
    <scope>NUCLEOTIDE SEQUENCE</scope>
    <source>
        <strain evidence="4">JEL0379</strain>
    </source>
</reference>
<evidence type="ECO:0000313" key="5">
    <source>
        <dbReference type="Proteomes" id="UP001212152"/>
    </source>
</evidence>
<feature type="region of interest" description="Disordered" evidence="2">
    <location>
        <begin position="532"/>
        <end position="617"/>
    </location>
</feature>
<evidence type="ECO:0000256" key="2">
    <source>
        <dbReference type="SAM" id="MobiDB-lite"/>
    </source>
</evidence>
<dbReference type="EMBL" id="JADGJQ010000001">
    <property type="protein sequence ID" value="KAJ3185632.1"/>
    <property type="molecule type" value="Genomic_DNA"/>
</dbReference>
<gene>
    <name evidence="4" type="ORF">HDU87_000256</name>
</gene>
<keyword evidence="5" id="KW-1185">Reference proteome</keyword>
<feature type="region of interest" description="Disordered" evidence="2">
    <location>
        <begin position="225"/>
        <end position="254"/>
    </location>
</feature>
<dbReference type="PANTHER" id="PTHR31997:SF1">
    <property type="entry name" value="AGAP003710-PA"/>
    <property type="match status" value="1"/>
</dbReference>
<dbReference type="Pfam" id="PF12516">
    <property type="entry name" value="DUF3719"/>
    <property type="match status" value="1"/>
</dbReference>
<evidence type="ECO:0000313" key="4">
    <source>
        <dbReference type="EMBL" id="KAJ3185632.1"/>
    </source>
</evidence>
<comment type="caution">
    <text evidence="4">The sequence shown here is derived from an EMBL/GenBank/DDBJ whole genome shotgun (WGS) entry which is preliminary data.</text>
</comment>
<feature type="compositionally biased region" description="Low complexity" evidence="2">
    <location>
        <begin position="561"/>
        <end position="582"/>
    </location>
</feature>
<feature type="compositionally biased region" description="Gly residues" evidence="2">
    <location>
        <begin position="771"/>
        <end position="780"/>
    </location>
</feature>
<organism evidence="4 5">
    <name type="scientific">Geranomyces variabilis</name>
    <dbReference type="NCBI Taxonomy" id="109894"/>
    <lineage>
        <taxon>Eukaryota</taxon>
        <taxon>Fungi</taxon>
        <taxon>Fungi incertae sedis</taxon>
        <taxon>Chytridiomycota</taxon>
        <taxon>Chytridiomycota incertae sedis</taxon>
        <taxon>Chytridiomycetes</taxon>
        <taxon>Spizellomycetales</taxon>
        <taxon>Powellomycetaceae</taxon>
        <taxon>Geranomyces</taxon>
    </lineage>
</organism>
<evidence type="ECO:0000256" key="1">
    <source>
        <dbReference type="ARBA" id="ARBA00008309"/>
    </source>
</evidence>
<dbReference type="InterPro" id="IPR022194">
    <property type="entry name" value="DUF3719"/>
</dbReference>
<accession>A0AAD5TSL5</accession>
<feature type="compositionally biased region" description="Pro residues" evidence="2">
    <location>
        <begin position="240"/>
        <end position="251"/>
    </location>
</feature>
<feature type="region of interest" description="Disordered" evidence="2">
    <location>
        <begin position="712"/>
        <end position="785"/>
    </location>
</feature>
<name>A0AAD5TSL5_9FUNG</name>
<dbReference type="Proteomes" id="UP001212152">
    <property type="component" value="Unassembled WGS sequence"/>
</dbReference>
<protein>
    <recommendedName>
        <fullName evidence="3">DUF3719 domain-containing protein</fullName>
    </recommendedName>
</protein>
<feature type="compositionally biased region" description="Polar residues" evidence="2">
    <location>
        <begin position="595"/>
        <end position="617"/>
    </location>
</feature>